<organism evidence="3 4">
    <name type="scientific">Geomonas terrae</name>
    <dbReference type="NCBI Taxonomy" id="2562681"/>
    <lineage>
        <taxon>Bacteria</taxon>
        <taxon>Pseudomonadati</taxon>
        <taxon>Thermodesulfobacteriota</taxon>
        <taxon>Desulfuromonadia</taxon>
        <taxon>Geobacterales</taxon>
        <taxon>Geobacteraceae</taxon>
        <taxon>Geomonas</taxon>
    </lineage>
</organism>
<dbReference type="PANTHER" id="PTHR43048">
    <property type="entry name" value="METHYLMALONYL-COA EPIMERASE"/>
    <property type="match status" value="1"/>
</dbReference>
<feature type="domain" description="VOC" evidence="2">
    <location>
        <begin position="4"/>
        <end position="126"/>
    </location>
</feature>
<dbReference type="GO" id="GO:0004493">
    <property type="term" value="F:methylmalonyl-CoA epimerase activity"/>
    <property type="evidence" value="ECO:0007669"/>
    <property type="project" value="TreeGrafter"/>
</dbReference>
<evidence type="ECO:0000259" key="2">
    <source>
        <dbReference type="PROSITE" id="PS51819"/>
    </source>
</evidence>
<gene>
    <name evidence="3" type="ORF">E4633_09170</name>
</gene>
<dbReference type="PROSITE" id="PS51819">
    <property type="entry name" value="VOC"/>
    <property type="match status" value="1"/>
</dbReference>
<dbReference type="AlphaFoldDB" id="A0A4S1CFZ6"/>
<dbReference type="InterPro" id="IPR029068">
    <property type="entry name" value="Glyas_Bleomycin-R_OHBP_Dase"/>
</dbReference>
<comment type="caution">
    <text evidence="3">The sequence shown here is derived from an EMBL/GenBank/DDBJ whole genome shotgun (WGS) entry which is preliminary data.</text>
</comment>
<evidence type="ECO:0000256" key="1">
    <source>
        <dbReference type="ARBA" id="ARBA00022723"/>
    </source>
</evidence>
<dbReference type="InterPro" id="IPR037523">
    <property type="entry name" value="VOC_core"/>
</dbReference>
<keyword evidence="1" id="KW-0479">Metal-binding</keyword>
<dbReference type="GO" id="GO:0046491">
    <property type="term" value="P:L-methylmalonyl-CoA metabolic process"/>
    <property type="evidence" value="ECO:0007669"/>
    <property type="project" value="TreeGrafter"/>
</dbReference>
<dbReference type="Gene3D" id="3.10.180.10">
    <property type="entry name" value="2,3-Dihydroxybiphenyl 1,2-Dioxygenase, domain 1"/>
    <property type="match status" value="1"/>
</dbReference>
<protein>
    <submittedName>
        <fullName evidence="3">VOC family protein</fullName>
    </submittedName>
</protein>
<sequence length="126" mass="14165">MFKRIDHIEIIPTDFERSIAFYTDILGFSVKQKMTVTAAPLEEIAYLALGDTVLELMRVKDPTITAAEPWGTGYRMMALEVEDMDAALAYLSDKGITPTWGPVTLGPSKRAEIHDCDGFPIELRQW</sequence>
<proteinExistence type="predicted"/>
<name>A0A4S1CFZ6_9BACT</name>
<accession>A0A4S1CFZ6</accession>
<dbReference type="GO" id="GO:0046872">
    <property type="term" value="F:metal ion binding"/>
    <property type="evidence" value="ECO:0007669"/>
    <property type="project" value="UniProtKB-KW"/>
</dbReference>
<dbReference type="RefSeq" id="WP_135869941.1">
    <property type="nucleotide sequence ID" value="NZ_SRSC01000002.1"/>
</dbReference>
<evidence type="ECO:0000313" key="4">
    <source>
        <dbReference type="Proteomes" id="UP000306416"/>
    </source>
</evidence>
<dbReference type="SUPFAM" id="SSF54593">
    <property type="entry name" value="Glyoxalase/Bleomycin resistance protein/Dihydroxybiphenyl dioxygenase"/>
    <property type="match status" value="1"/>
</dbReference>
<keyword evidence="4" id="KW-1185">Reference proteome</keyword>
<reference evidence="3 4" key="1">
    <citation type="submission" date="2019-04" db="EMBL/GenBank/DDBJ databases">
        <title>Geobacter oryzae sp. nov., ferric-reducing bacteria isolated from paddy soil.</title>
        <authorList>
            <person name="Xu Z."/>
            <person name="Masuda Y."/>
            <person name="Itoh H."/>
            <person name="Senoo K."/>
        </authorList>
    </citation>
    <scope>NUCLEOTIDE SEQUENCE [LARGE SCALE GENOMIC DNA]</scope>
    <source>
        <strain evidence="3 4">Red111</strain>
    </source>
</reference>
<dbReference type="EMBL" id="SRSC01000002">
    <property type="protein sequence ID" value="TGU72464.1"/>
    <property type="molecule type" value="Genomic_DNA"/>
</dbReference>
<dbReference type="Pfam" id="PF00903">
    <property type="entry name" value="Glyoxalase"/>
    <property type="match status" value="1"/>
</dbReference>
<dbReference type="Proteomes" id="UP000306416">
    <property type="component" value="Unassembled WGS sequence"/>
</dbReference>
<dbReference type="InterPro" id="IPR004360">
    <property type="entry name" value="Glyas_Fos-R_dOase_dom"/>
</dbReference>
<dbReference type="PANTHER" id="PTHR43048:SF3">
    <property type="entry name" value="METHYLMALONYL-COA EPIMERASE, MITOCHONDRIAL"/>
    <property type="match status" value="1"/>
</dbReference>
<dbReference type="InterPro" id="IPR051785">
    <property type="entry name" value="MMCE/EMCE_epimerase"/>
</dbReference>
<evidence type="ECO:0000313" key="3">
    <source>
        <dbReference type="EMBL" id="TGU72464.1"/>
    </source>
</evidence>